<protein>
    <recommendedName>
        <fullName evidence="1">PglD N-terminal domain-containing protein</fullName>
    </recommendedName>
</protein>
<sequence>MKTILHIVGAGGFAKEVIQMIESQNHLDMVYYSRNEEIKISGLYIDQECLTDKAQYMGIPIWDIASLPKFNESSRTIIAIGNSKARKRIVEEVLPRDMNYYCIISSDINIKDFGTNLNSPGTIIARGNLFTTEIEIGKHSIINPGCTIGHDVKIGNYCTISPGCNISGNVKIGECVEIGTNTCIRENISICDDVIIGMGSVVVKDIYRSGIYYGNPAKEKDYN</sequence>
<dbReference type="AlphaFoldDB" id="A0A0F9TD72"/>
<dbReference type="PANTHER" id="PTHR43300">
    <property type="entry name" value="ACETYLTRANSFERASE"/>
    <property type="match status" value="1"/>
</dbReference>
<reference evidence="2" key="1">
    <citation type="journal article" date="2015" name="Nature">
        <title>Complex archaea that bridge the gap between prokaryotes and eukaryotes.</title>
        <authorList>
            <person name="Spang A."/>
            <person name="Saw J.H."/>
            <person name="Jorgensen S.L."/>
            <person name="Zaremba-Niedzwiedzka K."/>
            <person name="Martijn J."/>
            <person name="Lind A.E."/>
            <person name="van Eijk R."/>
            <person name="Schleper C."/>
            <person name="Guy L."/>
            <person name="Ettema T.J."/>
        </authorList>
    </citation>
    <scope>NUCLEOTIDE SEQUENCE</scope>
</reference>
<dbReference type="Pfam" id="PF00132">
    <property type="entry name" value="Hexapep"/>
    <property type="match status" value="1"/>
</dbReference>
<evidence type="ECO:0000259" key="1">
    <source>
        <dbReference type="Pfam" id="PF17836"/>
    </source>
</evidence>
<dbReference type="NCBIfam" id="TIGR03570">
    <property type="entry name" value="NeuD_NnaD"/>
    <property type="match status" value="1"/>
</dbReference>
<name>A0A0F9TD72_9ZZZZ</name>
<dbReference type="SUPFAM" id="SSF51161">
    <property type="entry name" value="Trimeric LpxA-like enzymes"/>
    <property type="match status" value="1"/>
</dbReference>
<gene>
    <name evidence="2" type="ORF">LCGC14_0342370</name>
</gene>
<proteinExistence type="predicted"/>
<dbReference type="CDD" id="cd03360">
    <property type="entry name" value="LbH_AT_putative"/>
    <property type="match status" value="1"/>
</dbReference>
<dbReference type="Gene3D" id="2.160.10.10">
    <property type="entry name" value="Hexapeptide repeat proteins"/>
    <property type="match status" value="1"/>
</dbReference>
<dbReference type="EMBL" id="LAZR01000251">
    <property type="protein sequence ID" value="KKN79220.1"/>
    <property type="molecule type" value="Genomic_DNA"/>
</dbReference>
<feature type="domain" description="PglD N-terminal" evidence="1">
    <location>
        <begin position="5"/>
        <end position="93"/>
    </location>
</feature>
<dbReference type="InterPro" id="IPR020019">
    <property type="entry name" value="AcTrfase_PglD-like"/>
</dbReference>
<accession>A0A0F9TD72</accession>
<evidence type="ECO:0000313" key="2">
    <source>
        <dbReference type="EMBL" id="KKN79220.1"/>
    </source>
</evidence>
<dbReference type="InterPro" id="IPR050179">
    <property type="entry name" value="Trans_hexapeptide_repeat"/>
</dbReference>
<organism evidence="2">
    <name type="scientific">marine sediment metagenome</name>
    <dbReference type="NCBI Taxonomy" id="412755"/>
    <lineage>
        <taxon>unclassified sequences</taxon>
        <taxon>metagenomes</taxon>
        <taxon>ecological metagenomes</taxon>
    </lineage>
</organism>
<dbReference type="Gene3D" id="3.40.50.20">
    <property type="match status" value="1"/>
</dbReference>
<dbReference type="PANTHER" id="PTHR43300:SF7">
    <property type="entry name" value="UDP-N-ACETYLBACILLOSAMINE N-ACETYLTRANSFERASE"/>
    <property type="match status" value="1"/>
</dbReference>
<comment type="caution">
    <text evidence="2">The sequence shown here is derived from an EMBL/GenBank/DDBJ whole genome shotgun (WGS) entry which is preliminary data.</text>
</comment>
<dbReference type="InterPro" id="IPR041561">
    <property type="entry name" value="PglD_N"/>
</dbReference>
<dbReference type="InterPro" id="IPR001451">
    <property type="entry name" value="Hexapep"/>
</dbReference>
<dbReference type="InterPro" id="IPR011004">
    <property type="entry name" value="Trimer_LpxA-like_sf"/>
</dbReference>
<dbReference type="Pfam" id="PF17836">
    <property type="entry name" value="PglD_N"/>
    <property type="match status" value="1"/>
</dbReference>